<name>K6YDT4_9ALTE</name>
<dbReference type="EMBL" id="BAEN01000041">
    <property type="protein sequence ID" value="GAC14783.1"/>
    <property type="molecule type" value="Genomic_DNA"/>
</dbReference>
<evidence type="ECO:0000313" key="1">
    <source>
        <dbReference type="EMBL" id="GAC14783.1"/>
    </source>
</evidence>
<evidence type="ECO:0000313" key="2">
    <source>
        <dbReference type="Proteomes" id="UP000006334"/>
    </source>
</evidence>
<accession>K6YDT4</accession>
<sequence>MTNWTFPKEVFDSPFKSKIALKRRNQIGESWITKSTTQGEELMVFFDNCSFKPQRFAKLADAIAHLQALGLSCPSHDIIKSIIN</sequence>
<comment type="caution">
    <text evidence="1">The sequence shown here is derived from an EMBL/GenBank/DDBJ whole genome shotgun (WGS) entry which is preliminary data.</text>
</comment>
<proteinExistence type="predicted"/>
<gene>
    <name evidence="1" type="ORF">GLIP_2155</name>
</gene>
<organism evidence="1 2">
    <name type="scientific">Aliiglaciecola lipolytica E3</name>
    <dbReference type="NCBI Taxonomy" id="1127673"/>
    <lineage>
        <taxon>Bacteria</taxon>
        <taxon>Pseudomonadati</taxon>
        <taxon>Pseudomonadota</taxon>
        <taxon>Gammaproteobacteria</taxon>
        <taxon>Alteromonadales</taxon>
        <taxon>Alteromonadaceae</taxon>
        <taxon>Aliiglaciecola</taxon>
    </lineage>
</organism>
<keyword evidence="2" id="KW-1185">Reference proteome</keyword>
<protein>
    <submittedName>
        <fullName evidence="1">Uncharacterized protein</fullName>
    </submittedName>
</protein>
<dbReference type="AlphaFoldDB" id="K6YDT4"/>
<reference evidence="1 2" key="1">
    <citation type="journal article" date="2017" name="Antonie Van Leeuwenhoek">
        <title>Rhizobium rhizosphaerae sp. nov., a novel species isolated from rice rhizosphere.</title>
        <authorList>
            <person name="Zhao J.J."/>
            <person name="Zhang J."/>
            <person name="Zhang R.J."/>
            <person name="Zhang C.W."/>
            <person name="Yin H.Q."/>
            <person name="Zhang X.X."/>
        </authorList>
    </citation>
    <scope>NUCLEOTIDE SEQUENCE [LARGE SCALE GENOMIC DNA]</scope>
    <source>
        <strain evidence="1 2">E3</strain>
    </source>
</reference>
<dbReference type="Proteomes" id="UP000006334">
    <property type="component" value="Unassembled WGS sequence"/>
</dbReference>